<dbReference type="InterPro" id="IPR052701">
    <property type="entry name" value="GAG_Ulvan_Degrading_Sulfatases"/>
</dbReference>
<keyword evidence="2" id="KW-0808">Transferase</keyword>
<protein>
    <submittedName>
        <fullName evidence="2">Sulfatase-like hydrolase/transferase</fullName>
    </submittedName>
</protein>
<dbReference type="InterPro" id="IPR017850">
    <property type="entry name" value="Alkaline_phosphatase_core_sf"/>
</dbReference>
<dbReference type="CDD" id="cd16027">
    <property type="entry name" value="SGSH"/>
    <property type="match status" value="1"/>
</dbReference>
<evidence type="ECO:0000259" key="1">
    <source>
        <dbReference type="Pfam" id="PF00884"/>
    </source>
</evidence>
<evidence type="ECO:0000313" key="3">
    <source>
        <dbReference type="Proteomes" id="UP000428260"/>
    </source>
</evidence>
<dbReference type="EMBL" id="CP046401">
    <property type="protein sequence ID" value="QGY47553.1"/>
    <property type="molecule type" value="Genomic_DNA"/>
</dbReference>
<feature type="domain" description="Sulfatase N-terminal" evidence="1">
    <location>
        <begin position="43"/>
        <end position="313"/>
    </location>
</feature>
<dbReference type="AlphaFoldDB" id="A0A6I6K7D6"/>
<evidence type="ECO:0000313" key="2">
    <source>
        <dbReference type="EMBL" id="QGY47553.1"/>
    </source>
</evidence>
<dbReference type="Pfam" id="PF00884">
    <property type="entry name" value="Sulfatase"/>
    <property type="match status" value="1"/>
</dbReference>
<dbReference type="Proteomes" id="UP000428260">
    <property type="component" value="Chromosome"/>
</dbReference>
<dbReference type="GO" id="GO:0016740">
    <property type="term" value="F:transferase activity"/>
    <property type="evidence" value="ECO:0007669"/>
    <property type="project" value="UniProtKB-KW"/>
</dbReference>
<keyword evidence="2" id="KW-0378">Hydrolase</keyword>
<dbReference type="PANTHER" id="PTHR43751">
    <property type="entry name" value="SULFATASE"/>
    <property type="match status" value="1"/>
</dbReference>
<sequence>MFFQNFKYLCMWPKKIIFEAIFSLFLILIAFIGFAQNQHEKLPNILLFHADDMTWRDCGSYGNPDVITPQISKLAEEGMCFDNMHNTTAMCAPTRMMLYSGLYPVRNGAYPNHSMVYSGVKSLVHYFNNLDYRVALIGKVHHEPFRSFPFEFLGGRHHDDGNGVDIHLERIKPLLQQDNPFFLVVSSNQPHTPWNRGPVNQYNKDEIEVPDYLIDSEKTREDLVKYYAEITYTDSLLGVCMNYLEEAGKADNTIVIFTSEQGSSFPFAKWTCYDLGLKTAFIVKWPEKIEPETRNSALTQYVDVLPTLLDAVGKDPESINTGITDSHGKSDFDGKSFLSVLLGEKQTHREYVFGLQTTRGIFSGSICFPVRSVRSNRYKYIVNLNSGSNFYNLVVTRTGGIYQQWLAKTLGNERRHEYVTKYQVRPKEELYDVKNDPFEMHNLVNVEDLETVKNELKNELFKWMKQQGDKGIETEMNALKRQVPEKKESWMGYEEEQNNQIFQN</sequence>
<dbReference type="GO" id="GO:0016787">
    <property type="term" value="F:hydrolase activity"/>
    <property type="evidence" value="ECO:0007669"/>
    <property type="project" value="UniProtKB-KW"/>
</dbReference>
<dbReference type="InterPro" id="IPR000917">
    <property type="entry name" value="Sulfatase_N"/>
</dbReference>
<dbReference type="SUPFAM" id="SSF53649">
    <property type="entry name" value="Alkaline phosphatase-like"/>
    <property type="match status" value="1"/>
</dbReference>
<proteinExistence type="predicted"/>
<organism evidence="2 3">
    <name type="scientific">Maribellus comscasis</name>
    <dbReference type="NCBI Taxonomy" id="2681766"/>
    <lineage>
        <taxon>Bacteria</taxon>
        <taxon>Pseudomonadati</taxon>
        <taxon>Bacteroidota</taxon>
        <taxon>Bacteroidia</taxon>
        <taxon>Marinilabiliales</taxon>
        <taxon>Prolixibacteraceae</taxon>
        <taxon>Maribellus</taxon>
    </lineage>
</organism>
<dbReference type="PANTHER" id="PTHR43751:SF1">
    <property type="entry name" value="SULFATASE ATSG-RELATED"/>
    <property type="match status" value="1"/>
</dbReference>
<reference evidence="2 3" key="1">
    <citation type="submission" date="2019-11" db="EMBL/GenBank/DDBJ databases">
        <authorList>
            <person name="Zheng R.K."/>
            <person name="Sun C.M."/>
        </authorList>
    </citation>
    <scope>NUCLEOTIDE SEQUENCE [LARGE SCALE GENOMIC DNA]</scope>
    <source>
        <strain evidence="2 3">WC007</strain>
    </source>
</reference>
<dbReference type="KEGG" id="mcos:GM418_28955"/>
<keyword evidence="3" id="KW-1185">Reference proteome</keyword>
<dbReference type="Gene3D" id="3.40.720.10">
    <property type="entry name" value="Alkaline Phosphatase, subunit A"/>
    <property type="match status" value="1"/>
</dbReference>
<accession>A0A6I6K7D6</accession>
<gene>
    <name evidence="2" type="ORF">GM418_28955</name>
</gene>
<name>A0A6I6K7D6_9BACT</name>